<feature type="transmembrane region" description="Helical" evidence="1">
    <location>
        <begin position="68"/>
        <end position="86"/>
    </location>
</feature>
<keyword evidence="1" id="KW-1133">Transmembrane helix</keyword>
<accession>A0A2W7NU22</accession>
<keyword evidence="1" id="KW-0812">Transmembrane</keyword>
<name>A0A2W7NU22_9BACT</name>
<proteinExistence type="predicted"/>
<protein>
    <recommendedName>
        <fullName evidence="4">Transmembrane protein</fullName>
    </recommendedName>
</protein>
<feature type="transmembrane region" description="Helical" evidence="1">
    <location>
        <begin position="192"/>
        <end position="213"/>
    </location>
</feature>
<gene>
    <name evidence="2" type="ORF">LX69_01640</name>
</gene>
<comment type="caution">
    <text evidence="2">The sequence shown here is derived from an EMBL/GenBank/DDBJ whole genome shotgun (WGS) entry which is preliminary data.</text>
</comment>
<dbReference type="InterPro" id="IPR045692">
    <property type="entry name" value="DUF6057"/>
</dbReference>
<feature type="transmembrane region" description="Helical" evidence="1">
    <location>
        <begin position="123"/>
        <end position="145"/>
    </location>
</feature>
<sequence>MNRFLKSPLLLSLLFGIGVFLFWTFGYSYHLNYQEQYQLFLFTGDYLFDYLSRPGGLSDYLGNFITQFYFYSWIGALMIVLLLVLIQQGVWALSRQWGAALWTVPLSFVPSLLYWGVLCDENYLIGGVIALLLVLAAMWGWSFVFKRRWRMALLLVSLPLLYWACGGLFLLFPLYVMTYERKHASVPRSSLLGWIVAVMLTVVLVLLSGRMFALQYPLDRMMVGVSYYRYPHFWPLPVIAIGVMVLLISLFGGRLSMLVSPRRQLFAYVVTIVVIVAGGFGYVSASADFSKEEVMAYDFQVRMRRWDRVIAMADHKQPMSPLSVTCLNLALAKQDLLGDRMFHYYQNGVGGLLPDFVRDYTIPMITGEVYYHLGMINTSQRYTFEAMEALPDYQKSVRAVKRLAETNIINGEYRLARKYLTLLSQTLYYRDWAQKALLTIADEGAVNEHSEWGVLRKMKPVADFFYSEQEKDMMLGLLFQQQPDNKMAFDYLLVHCLLRKDLQHFWKYFSLGESFYGRRIPKAFEEALVAGWSMQQRSPSEAMPFPVSTTTRQRFDQFARNVRSGGEGTYWDYLQRR</sequence>
<keyword evidence="3" id="KW-1185">Reference proteome</keyword>
<evidence type="ECO:0008006" key="4">
    <source>
        <dbReference type="Google" id="ProtNLM"/>
    </source>
</evidence>
<dbReference type="OrthoDB" id="1067842at2"/>
<evidence type="ECO:0000313" key="3">
    <source>
        <dbReference type="Proteomes" id="UP000249239"/>
    </source>
</evidence>
<dbReference type="AlphaFoldDB" id="A0A2W7NU22"/>
<evidence type="ECO:0000313" key="2">
    <source>
        <dbReference type="EMBL" id="PZX16826.1"/>
    </source>
</evidence>
<feature type="transmembrane region" description="Helical" evidence="1">
    <location>
        <begin position="265"/>
        <end position="285"/>
    </location>
</feature>
<dbReference type="EMBL" id="QKZK01000011">
    <property type="protein sequence ID" value="PZX16826.1"/>
    <property type="molecule type" value="Genomic_DNA"/>
</dbReference>
<organism evidence="2 3">
    <name type="scientific">Breznakibacter xylanolyticus</name>
    <dbReference type="NCBI Taxonomy" id="990"/>
    <lineage>
        <taxon>Bacteria</taxon>
        <taxon>Pseudomonadati</taxon>
        <taxon>Bacteroidota</taxon>
        <taxon>Bacteroidia</taxon>
        <taxon>Marinilabiliales</taxon>
        <taxon>Marinilabiliaceae</taxon>
        <taxon>Breznakibacter</taxon>
    </lineage>
</organism>
<reference evidence="2 3" key="1">
    <citation type="submission" date="2018-06" db="EMBL/GenBank/DDBJ databases">
        <title>Genomic Encyclopedia of Archaeal and Bacterial Type Strains, Phase II (KMG-II): from individual species to whole genera.</title>
        <authorList>
            <person name="Goeker M."/>
        </authorList>
    </citation>
    <scope>NUCLEOTIDE SEQUENCE [LARGE SCALE GENOMIC DNA]</scope>
    <source>
        <strain evidence="2 3">DSM 6779</strain>
    </source>
</reference>
<dbReference type="Pfam" id="PF19529">
    <property type="entry name" value="DUF6057"/>
    <property type="match status" value="1"/>
</dbReference>
<feature type="transmembrane region" description="Helical" evidence="1">
    <location>
        <begin position="233"/>
        <end position="253"/>
    </location>
</feature>
<feature type="transmembrane region" description="Helical" evidence="1">
    <location>
        <begin position="9"/>
        <end position="29"/>
    </location>
</feature>
<feature type="transmembrane region" description="Helical" evidence="1">
    <location>
        <begin position="152"/>
        <end position="172"/>
    </location>
</feature>
<evidence type="ECO:0000256" key="1">
    <source>
        <dbReference type="SAM" id="Phobius"/>
    </source>
</evidence>
<dbReference type="RefSeq" id="WP_111445323.1">
    <property type="nucleotide sequence ID" value="NZ_QKZK01000011.1"/>
</dbReference>
<keyword evidence="1" id="KW-0472">Membrane</keyword>
<feature type="transmembrane region" description="Helical" evidence="1">
    <location>
        <begin position="98"/>
        <end position="117"/>
    </location>
</feature>
<dbReference type="Proteomes" id="UP000249239">
    <property type="component" value="Unassembled WGS sequence"/>
</dbReference>